<proteinExistence type="predicted"/>
<accession>A0ABQ9GGK0</accession>
<reference evidence="2 3" key="1">
    <citation type="submission" date="2023-02" db="EMBL/GenBank/DDBJ databases">
        <title>LHISI_Scaffold_Assembly.</title>
        <authorList>
            <person name="Stuart O.P."/>
            <person name="Cleave R."/>
            <person name="Magrath M.J.L."/>
            <person name="Mikheyev A.S."/>
        </authorList>
    </citation>
    <scope>NUCLEOTIDE SEQUENCE [LARGE SCALE GENOMIC DNA]</scope>
    <source>
        <strain evidence="2">Daus_M_001</strain>
        <tissue evidence="2">Leg muscle</tissue>
    </source>
</reference>
<sequence length="625" mass="71105">MRKFSTEAISVTNVAVSQLEDHVTIYSCNKIALEKMNDRIVSYDLPCEAGQEPCVLDIRWVRTSKPRRQSHMRDAPIRPEHFPQQTMTPLQPPPPPPSTRGALNQTQQRAATRRSKIDSGMPPLHERAAFVSANQVGFPADPLSDFRMWESCLVMPLVGGFCRGSAVFSRHFIPALLHSPRFVFIGSQDLDIKSRQSLFTHSLRRDSIDQKPWVELGENKAEFGRNVLGRVVAQPASSRARWRHALGASSGPELVRGVFKKGGGVPGGGAERCQRFPLLFTVKIFVNRARFEARPIRQPSRDIASQKQSSDTHKIYDRVKRCRERKINIKASERVNPIPVSSPADREPFRSVQWPIIYKARSQRPVQSIEYRVCRYQRKPPRRIFSVSLPALCPWIARNPNTRSWKVMAVRDKIEGKVPDYGLFTSCRDFILKNKSGSRSDPWIAQKKFWSPLNDDIAISVESTTTSAASMDETRRRRRRSRLRDLISRPRIGRVSEVMRKVFRIGLLSVSTARAPGVRSRSLAYRVANSSQRKSPHRYKNSQFCDPSPFQFRRDVHLYTKLEMLLVIARDYSANSSTTCRVDTSFLSENLALVQSSVLVGHVSVGRNAAEGPQDVKQDWRVLPR</sequence>
<gene>
    <name evidence="2" type="ORF">PR048_027110</name>
</gene>
<dbReference type="EMBL" id="JARBHB010000012">
    <property type="protein sequence ID" value="KAJ8870811.1"/>
    <property type="molecule type" value="Genomic_DNA"/>
</dbReference>
<keyword evidence="3" id="KW-1185">Reference proteome</keyword>
<feature type="compositionally biased region" description="Polar residues" evidence="1">
    <location>
        <begin position="101"/>
        <end position="110"/>
    </location>
</feature>
<evidence type="ECO:0000313" key="2">
    <source>
        <dbReference type="EMBL" id="KAJ8870811.1"/>
    </source>
</evidence>
<evidence type="ECO:0000256" key="1">
    <source>
        <dbReference type="SAM" id="MobiDB-lite"/>
    </source>
</evidence>
<feature type="compositionally biased region" description="Basic and acidic residues" evidence="1">
    <location>
        <begin position="71"/>
        <end position="81"/>
    </location>
</feature>
<name>A0ABQ9GGK0_9NEOP</name>
<comment type="caution">
    <text evidence="2">The sequence shown here is derived from an EMBL/GenBank/DDBJ whole genome shotgun (WGS) entry which is preliminary data.</text>
</comment>
<feature type="region of interest" description="Disordered" evidence="1">
    <location>
        <begin position="65"/>
        <end position="119"/>
    </location>
</feature>
<protein>
    <submittedName>
        <fullName evidence="2">Uncharacterized protein</fullName>
    </submittedName>
</protein>
<organism evidence="2 3">
    <name type="scientific">Dryococelus australis</name>
    <dbReference type="NCBI Taxonomy" id="614101"/>
    <lineage>
        <taxon>Eukaryota</taxon>
        <taxon>Metazoa</taxon>
        <taxon>Ecdysozoa</taxon>
        <taxon>Arthropoda</taxon>
        <taxon>Hexapoda</taxon>
        <taxon>Insecta</taxon>
        <taxon>Pterygota</taxon>
        <taxon>Neoptera</taxon>
        <taxon>Polyneoptera</taxon>
        <taxon>Phasmatodea</taxon>
        <taxon>Verophasmatodea</taxon>
        <taxon>Anareolatae</taxon>
        <taxon>Phasmatidae</taxon>
        <taxon>Eurycanthinae</taxon>
        <taxon>Dryococelus</taxon>
    </lineage>
</organism>
<evidence type="ECO:0000313" key="3">
    <source>
        <dbReference type="Proteomes" id="UP001159363"/>
    </source>
</evidence>
<dbReference type="Proteomes" id="UP001159363">
    <property type="component" value="Chromosome 11"/>
</dbReference>